<dbReference type="Proteomes" id="UP001162480">
    <property type="component" value="Chromosome 7"/>
</dbReference>
<reference evidence="1" key="1">
    <citation type="submission" date="2023-08" db="EMBL/GenBank/DDBJ databases">
        <authorList>
            <person name="Alioto T."/>
            <person name="Alioto T."/>
            <person name="Gomez Garrido J."/>
        </authorList>
    </citation>
    <scope>NUCLEOTIDE SEQUENCE</scope>
</reference>
<keyword evidence="2" id="KW-1185">Reference proteome</keyword>
<evidence type="ECO:0000313" key="1">
    <source>
        <dbReference type="EMBL" id="CAI9725960.1"/>
    </source>
</evidence>
<gene>
    <name evidence="1" type="ORF">OCTVUL_1B026078</name>
</gene>
<name>A0AA36F6H4_OCTVU</name>
<evidence type="ECO:0000313" key="2">
    <source>
        <dbReference type="Proteomes" id="UP001162480"/>
    </source>
</evidence>
<protein>
    <submittedName>
        <fullName evidence="1">Uncharacterized protein</fullName>
    </submittedName>
</protein>
<dbReference type="EMBL" id="OX597820">
    <property type="protein sequence ID" value="CAI9725960.1"/>
    <property type="molecule type" value="Genomic_DNA"/>
</dbReference>
<organism evidence="1 2">
    <name type="scientific">Octopus vulgaris</name>
    <name type="common">Common octopus</name>
    <dbReference type="NCBI Taxonomy" id="6645"/>
    <lineage>
        <taxon>Eukaryota</taxon>
        <taxon>Metazoa</taxon>
        <taxon>Spiralia</taxon>
        <taxon>Lophotrochozoa</taxon>
        <taxon>Mollusca</taxon>
        <taxon>Cephalopoda</taxon>
        <taxon>Coleoidea</taxon>
        <taxon>Octopodiformes</taxon>
        <taxon>Octopoda</taxon>
        <taxon>Incirrata</taxon>
        <taxon>Octopodidae</taxon>
        <taxon>Octopus</taxon>
    </lineage>
</organism>
<sequence length="136" mass="15946">MLRVLRLNSNVSRLCMKSKDNRRDVIGYHSYFRYSTVILISTKVLPSFSFIRLSPNLWNDTDAVMLYQSIIRLNYGKHFEQCELQEVVLMLFSELFSDFCNVGTIIPNTPYLCLKTTISRPTFDIKRIKRNVVVLL</sequence>
<proteinExistence type="predicted"/>
<dbReference type="AlphaFoldDB" id="A0AA36F6H4"/>
<accession>A0AA36F6H4</accession>